<proteinExistence type="predicted"/>
<organism evidence="2">
    <name type="scientific">Capitella teleta</name>
    <name type="common">Polychaete worm</name>
    <dbReference type="NCBI Taxonomy" id="283909"/>
    <lineage>
        <taxon>Eukaryota</taxon>
        <taxon>Metazoa</taxon>
        <taxon>Spiralia</taxon>
        <taxon>Lophotrochozoa</taxon>
        <taxon>Annelida</taxon>
        <taxon>Polychaeta</taxon>
        <taxon>Sedentaria</taxon>
        <taxon>Scolecida</taxon>
        <taxon>Capitellidae</taxon>
        <taxon>Capitella</taxon>
    </lineage>
</organism>
<reference evidence="2 4" key="2">
    <citation type="journal article" date="2013" name="Nature">
        <title>Insights into bilaterian evolution from three spiralian genomes.</title>
        <authorList>
            <person name="Simakov O."/>
            <person name="Marletaz F."/>
            <person name="Cho S.J."/>
            <person name="Edsinger-Gonzales E."/>
            <person name="Havlak P."/>
            <person name="Hellsten U."/>
            <person name="Kuo D.H."/>
            <person name="Larsson T."/>
            <person name="Lv J."/>
            <person name="Arendt D."/>
            <person name="Savage R."/>
            <person name="Osoegawa K."/>
            <person name="de Jong P."/>
            <person name="Grimwood J."/>
            <person name="Chapman J.A."/>
            <person name="Shapiro H."/>
            <person name="Aerts A."/>
            <person name="Otillar R.P."/>
            <person name="Terry A.Y."/>
            <person name="Boore J.L."/>
            <person name="Grigoriev I.V."/>
            <person name="Lindberg D.R."/>
            <person name="Seaver E.C."/>
            <person name="Weisblat D.A."/>
            <person name="Putnam N.H."/>
            <person name="Rokhsar D.S."/>
        </authorList>
    </citation>
    <scope>NUCLEOTIDE SEQUENCE</scope>
    <source>
        <strain evidence="2 4">I ESC-2004</strain>
    </source>
</reference>
<sequence>MDSTRRKSRSSKRLSSASTASTAEAELSRSAYVLQQTKSRTAQLETHQEHVSSETTSAVNDHGKRIIKTTTITESVSRKAKYGRNSENCAYVEDDWELQVNKMEQKYLEE</sequence>
<feature type="compositionally biased region" description="Low complexity" evidence="1">
    <location>
        <begin position="13"/>
        <end position="31"/>
    </location>
</feature>
<feature type="region of interest" description="Disordered" evidence="1">
    <location>
        <begin position="1"/>
        <end position="64"/>
    </location>
</feature>
<dbReference type="AlphaFoldDB" id="R7T954"/>
<name>R7T954_CAPTE</name>
<accession>R7T954</accession>
<gene>
    <name evidence="2" type="ORF">CAPTEDRAFT_197745</name>
</gene>
<feature type="compositionally biased region" description="Basic residues" evidence="1">
    <location>
        <begin position="1"/>
        <end position="12"/>
    </location>
</feature>
<evidence type="ECO:0000256" key="1">
    <source>
        <dbReference type="SAM" id="MobiDB-lite"/>
    </source>
</evidence>
<evidence type="ECO:0000313" key="2">
    <source>
        <dbReference type="EMBL" id="ELT90229.1"/>
    </source>
</evidence>
<dbReference type="HOGENOM" id="CLU_2173399_0_0_1"/>
<protein>
    <submittedName>
        <fullName evidence="2 3">Uncharacterized protein</fullName>
    </submittedName>
</protein>
<evidence type="ECO:0000313" key="4">
    <source>
        <dbReference type="Proteomes" id="UP000014760"/>
    </source>
</evidence>
<dbReference type="EnsemblMetazoa" id="CapteT197745">
    <property type="protein sequence ID" value="CapteP197745"/>
    <property type="gene ID" value="CapteG197745"/>
</dbReference>
<feature type="compositionally biased region" description="Polar residues" evidence="1">
    <location>
        <begin position="33"/>
        <end position="45"/>
    </location>
</feature>
<reference evidence="3" key="3">
    <citation type="submission" date="2015-06" db="UniProtKB">
        <authorList>
            <consortium name="EnsemblMetazoa"/>
        </authorList>
    </citation>
    <scope>IDENTIFICATION</scope>
</reference>
<dbReference type="EMBL" id="KB311001">
    <property type="protein sequence ID" value="ELT90229.1"/>
    <property type="molecule type" value="Genomic_DNA"/>
</dbReference>
<evidence type="ECO:0000313" key="3">
    <source>
        <dbReference type="EnsemblMetazoa" id="CapteP197745"/>
    </source>
</evidence>
<dbReference type="Proteomes" id="UP000014760">
    <property type="component" value="Unassembled WGS sequence"/>
</dbReference>
<reference evidence="4" key="1">
    <citation type="submission" date="2012-12" db="EMBL/GenBank/DDBJ databases">
        <authorList>
            <person name="Hellsten U."/>
            <person name="Grimwood J."/>
            <person name="Chapman J.A."/>
            <person name="Shapiro H."/>
            <person name="Aerts A."/>
            <person name="Otillar R.P."/>
            <person name="Terry A.Y."/>
            <person name="Boore J.L."/>
            <person name="Simakov O."/>
            <person name="Marletaz F."/>
            <person name="Cho S.-J."/>
            <person name="Edsinger-Gonzales E."/>
            <person name="Havlak P."/>
            <person name="Kuo D.-H."/>
            <person name="Larsson T."/>
            <person name="Lv J."/>
            <person name="Arendt D."/>
            <person name="Savage R."/>
            <person name="Osoegawa K."/>
            <person name="de Jong P."/>
            <person name="Lindberg D.R."/>
            <person name="Seaver E.C."/>
            <person name="Weisblat D.A."/>
            <person name="Putnam N.H."/>
            <person name="Grigoriev I.V."/>
            <person name="Rokhsar D.S."/>
        </authorList>
    </citation>
    <scope>NUCLEOTIDE SEQUENCE</scope>
    <source>
        <strain evidence="4">I ESC-2004</strain>
    </source>
</reference>
<keyword evidence="4" id="KW-1185">Reference proteome</keyword>
<dbReference type="EMBL" id="AMQN01014480">
    <property type="status" value="NOT_ANNOTATED_CDS"/>
    <property type="molecule type" value="Genomic_DNA"/>
</dbReference>